<dbReference type="InterPro" id="IPR040748">
    <property type="entry name" value="HP0268"/>
</dbReference>
<dbReference type="PATRIC" id="fig|1193502.14.peg.587"/>
<dbReference type="Proteomes" id="UP000094609">
    <property type="component" value="Chromosome"/>
</dbReference>
<dbReference type="STRING" id="1193502.SHALO_0578"/>
<sequence>MEIKLARNEINGKPKTITLDKVTEIIEKEGQKIFYFDKENSHKDLVALVEHFEAQGFSVYLRDIRYGLGESDYMYEVHIL</sequence>
<evidence type="ECO:0000259" key="1">
    <source>
        <dbReference type="Pfam" id="PF18618"/>
    </source>
</evidence>
<name>A0A1D7THA4_9BACT</name>
<keyword evidence="3" id="KW-1185">Reference proteome</keyword>
<dbReference type="RefSeq" id="WP_025343768.1">
    <property type="nucleotide sequence ID" value="NZ_CP017111.1"/>
</dbReference>
<dbReference type="AlphaFoldDB" id="A0A1D7THA4"/>
<dbReference type="KEGG" id="shal:SHALO_0578"/>
<proteinExistence type="predicted"/>
<feature type="domain" description="HP0268" evidence="1">
    <location>
        <begin position="1"/>
        <end position="80"/>
    </location>
</feature>
<dbReference type="Pfam" id="PF18618">
    <property type="entry name" value="HP0268"/>
    <property type="match status" value="1"/>
</dbReference>
<evidence type="ECO:0000313" key="2">
    <source>
        <dbReference type="EMBL" id="AOO64367.1"/>
    </source>
</evidence>
<reference evidence="3" key="1">
    <citation type="submission" date="2016-08" db="EMBL/GenBank/DDBJ databases">
        <title>Complete genome sequence of the organohalide-respiring Epsilonproteobacterium Sulfurospirillum halorespirans.</title>
        <authorList>
            <person name="Goris T."/>
            <person name="Zimmermann J."/>
            <person name="Schenz B."/>
            <person name="Lemos M."/>
            <person name="Hackermueller J."/>
            <person name="Diekert G."/>
        </authorList>
    </citation>
    <scope>NUCLEOTIDE SEQUENCE [LARGE SCALE GENOMIC DNA]</scope>
    <source>
        <strain>DSM 13726</strain>
        <strain evidence="3">PCE-M2</strain>
    </source>
</reference>
<accession>A0A1D7THA4</accession>
<dbReference type="EMBL" id="CP017111">
    <property type="protein sequence ID" value="AOO64367.1"/>
    <property type="molecule type" value="Genomic_DNA"/>
</dbReference>
<organism evidence="2 3">
    <name type="scientific">Sulfurospirillum halorespirans DSM 13726</name>
    <dbReference type="NCBI Taxonomy" id="1193502"/>
    <lineage>
        <taxon>Bacteria</taxon>
        <taxon>Pseudomonadati</taxon>
        <taxon>Campylobacterota</taxon>
        <taxon>Epsilonproteobacteria</taxon>
        <taxon>Campylobacterales</taxon>
        <taxon>Sulfurospirillaceae</taxon>
        <taxon>Sulfurospirillum</taxon>
    </lineage>
</organism>
<evidence type="ECO:0000313" key="3">
    <source>
        <dbReference type="Proteomes" id="UP000094609"/>
    </source>
</evidence>
<protein>
    <recommendedName>
        <fullName evidence="1">HP0268 domain-containing protein</fullName>
    </recommendedName>
</protein>
<gene>
    <name evidence="2" type="ORF">SHALO_0578</name>
</gene>